<feature type="transmembrane region" description="Helical" evidence="7">
    <location>
        <begin position="20"/>
        <end position="40"/>
    </location>
</feature>
<gene>
    <name evidence="9" type="primary">LOC113520147</name>
</gene>
<evidence type="ECO:0000313" key="8">
    <source>
        <dbReference type="Proteomes" id="UP001652740"/>
    </source>
</evidence>
<sequence>MSTTMVTWSRISAGCAKSLLLVLNGLVILVALGVFGFAVVDTRLLKQYGDEHASGTFVGDVIIIVASLILVAIAVFGCVGVIRSNVKILYLYVGFLLIIMILELLILIFVAVQRYGLEFKVTEFIREDFYRNVTADEKELHEKHWDDLQSTYECCGLNGPEDYAAIKQPISMSCCPRAYRARAAYAQQQLYKACVDSTSYYSEGCEDEILNLMRSDADWLLGAAVLSIWFEAASMLLAMLIANHTKNSVQVYRDTVKY</sequence>
<keyword evidence="5 7" id="KW-0472">Membrane</keyword>
<dbReference type="InterPro" id="IPR008952">
    <property type="entry name" value="Tetraspanin_EC2_sf"/>
</dbReference>
<dbReference type="RefSeq" id="XP_026761245.3">
    <property type="nucleotide sequence ID" value="XM_026905444.3"/>
</dbReference>
<evidence type="ECO:0000256" key="2">
    <source>
        <dbReference type="ARBA" id="ARBA00006840"/>
    </source>
</evidence>
<dbReference type="KEGG" id="gmw:113520147"/>
<keyword evidence="3 7" id="KW-0812">Transmembrane</keyword>
<evidence type="ECO:0000256" key="1">
    <source>
        <dbReference type="ARBA" id="ARBA00004141"/>
    </source>
</evidence>
<dbReference type="InParanoid" id="A0A6J1WY42"/>
<dbReference type="InterPro" id="IPR000301">
    <property type="entry name" value="Tetraspanin_animals"/>
</dbReference>
<comment type="similarity">
    <text evidence="2 7">Belongs to the tetraspanin (TM4SF) family.</text>
</comment>
<feature type="disulfide bond" evidence="6">
    <location>
        <begin position="155"/>
        <end position="174"/>
    </location>
</feature>
<dbReference type="GO" id="GO:0005886">
    <property type="term" value="C:plasma membrane"/>
    <property type="evidence" value="ECO:0007669"/>
    <property type="project" value="TreeGrafter"/>
</dbReference>
<feature type="transmembrane region" description="Helical" evidence="7">
    <location>
        <begin position="61"/>
        <end position="82"/>
    </location>
</feature>
<dbReference type="GeneID" id="113520147"/>
<dbReference type="Pfam" id="PF00335">
    <property type="entry name" value="Tetraspanin"/>
    <property type="match status" value="1"/>
</dbReference>
<dbReference type="CDD" id="cd03127">
    <property type="entry name" value="tetraspanin_LEL"/>
    <property type="match status" value="1"/>
</dbReference>
<evidence type="ECO:0000256" key="6">
    <source>
        <dbReference type="PIRSR" id="PIRSR002419-1"/>
    </source>
</evidence>
<evidence type="ECO:0000256" key="7">
    <source>
        <dbReference type="RuleBase" id="RU361218"/>
    </source>
</evidence>
<dbReference type="InterPro" id="IPR018499">
    <property type="entry name" value="Tetraspanin/Peripherin"/>
</dbReference>
<dbReference type="SUPFAM" id="SSF48652">
    <property type="entry name" value="Tetraspanin"/>
    <property type="match status" value="1"/>
</dbReference>
<dbReference type="PANTHER" id="PTHR19282">
    <property type="entry name" value="TETRASPANIN"/>
    <property type="match status" value="1"/>
</dbReference>
<feature type="transmembrane region" description="Helical" evidence="7">
    <location>
        <begin position="219"/>
        <end position="242"/>
    </location>
</feature>
<dbReference type="PIRSF" id="PIRSF002419">
    <property type="entry name" value="Tetraspanin"/>
    <property type="match status" value="1"/>
</dbReference>
<evidence type="ECO:0000256" key="3">
    <source>
        <dbReference type="ARBA" id="ARBA00022692"/>
    </source>
</evidence>
<keyword evidence="6" id="KW-1015">Disulfide bond</keyword>
<keyword evidence="4 7" id="KW-1133">Transmembrane helix</keyword>
<dbReference type="AlphaFoldDB" id="A0A6J1WY42"/>
<comment type="subcellular location">
    <subcellularLocation>
        <location evidence="1 7">Membrane</location>
        <topology evidence="1 7">Multi-pass membrane protein</topology>
    </subcellularLocation>
</comment>
<evidence type="ECO:0000256" key="5">
    <source>
        <dbReference type="ARBA" id="ARBA00023136"/>
    </source>
</evidence>
<keyword evidence="8" id="KW-1185">Reference proteome</keyword>
<dbReference type="PANTHER" id="PTHR19282:SF252">
    <property type="entry name" value="TETRASPANIN"/>
    <property type="match status" value="1"/>
</dbReference>
<name>A0A6J1WY42_GALME</name>
<dbReference type="Proteomes" id="UP001652740">
    <property type="component" value="Unplaced"/>
</dbReference>
<accession>A0A6J1WY42</accession>
<proteinExistence type="inferred from homology"/>
<protein>
    <recommendedName>
        <fullName evidence="7">Tetraspanin</fullName>
    </recommendedName>
</protein>
<evidence type="ECO:0000256" key="4">
    <source>
        <dbReference type="ARBA" id="ARBA00022989"/>
    </source>
</evidence>
<dbReference type="PRINTS" id="PR00259">
    <property type="entry name" value="TMFOUR"/>
</dbReference>
<reference evidence="9" key="1">
    <citation type="submission" date="2025-08" db="UniProtKB">
        <authorList>
            <consortium name="RefSeq"/>
        </authorList>
    </citation>
    <scope>IDENTIFICATION</scope>
    <source>
        <tissue evidence="9">Whole larvae</tissue>
    </source>
</reference>
<dbReference type="Gene3D" id="1.10.1450.10">
    <property type="entry name" value="Tetraspanin"/>
    <property type="match status" value="1"/>
</dbReference>
<evidence type="ECO:0000313" key="9">
    <source>
        <dbReference type="RefSeq" id="XP_026761245.3"/>
    </source>
</evidence>
<feature type="transmembrane region" description="Helical" evidence="7">
    <location>
        <begin position="88"/>
        <end position="112"/>
    </location>
</feature>
<organism evidence="8 9">
    <name type="scientific">Galleria mellonella</name>
    <name type="common">Greater wax moth</name>
    <dbReference type="NCBI Taxonomy" id="7137"/>
    <lineage>
        <taxon>Eukaryota</taxon>
        <taxon>Metazoa</taxon>
        <taxon>Ecdysozoa</taxon>
        <taxon>Arthropoda</taxon>
        <taxon>Hexapoda</taxon>
        <taxon>Insecta</taxon>
        <taxon>Pterygota</taxon>
        <taxon>Neoptera</taxon>
        <taxon>Endopterygota</taxon>
        <taxon>Lepidoptera</taxon>
        <taxon>Glossata</taxon>
        <taxon>Ditrysia</taxon>
        <taxon>Pyraloidea</taxon>
        <taxon>Pyralidae</taxon>
        <taxon>Galleriinae</taxon>
        <taxon>Galleria</taxon>
    </lineage>
</organism>